<dbReference type="FunFam" id="3.30.565.10:FF:000006">
    <property type="entry name" value="Sensor histidine kinase WalK"/>
    <property type="match status" value="1"/>
</dbReference>
<dbReference type="SUPFAM" id="SSF47384">
    <property type="entry name" value="Homodimeric domain of signal transducing histidine kinase"/>
    <property type="match status" value="1"/>
</dbReference>
<keyword evidence="9 17" id="KW-0418">Kinase</keyword>
<dbReference type="Pfam" id="PF00512">
    <property type="entry name" value="HisKA"/>
    <property type="match status" value="1"/>
</dbReference>
<dbReference type="Gene3D" id="3.30.450.20">
    <property type="entry name" value="PAS domain"/>
    <property type="match status" value="1"/>
</dbReference>
<keyword evidence="4" id="KW-1003">Cell membrane</keyword>
<evidence type="ECO:0000256" key="9">
    <source>
        <dbReference type="ARBA" id="ARBA00022777"/>
    </source>
</evidence>
<keyword evidence="6" id="KW-0808">Transferase</keyword>
<dbReference type="Gene3D" id="3.30.565.10">
    <property type="entry name" value="Histidine kinase-like ATPase, C-terminal domain"/>
    <property type="match status" value="1"/>
</dbReference>
<dbReference type="GO" id="GO:0000155">
    <property type="term" value="F:phosphorelay sensor kinase activity"/>
    <property type="evidence" value="ECO:0007669"/>
    <property type="project" value="InterPro"/>
</dbReference>
<feature type="transmembrane region" description="Helical" evidence="14">
    <location>
        <begin position="6"/>
        <end position="28"/>
    </location>
</feature>
<comment type="catalytic activity">
    <reaction evidence="1">
        <text>ATP + protein L-histidine = ADP + protein N-phospho-L-histidine.</text>
        <dbReference type="EC" id="2.7.13.3"/>
    </reaction>
</comment>
<dbReference type="RefSeq" id="WP_160198250.1">
    <property type="nucleotide sequence ID" value="NZ_QXXA01000015.1"/>
</dbReference>
<name>A0A845R028_9CLOT</name>
<evidence type="ECO:0000256" key="8">
    <source>
        <dbReference type="ARBA" id="ARBA00022741"/>
    </source>
</evidence>
<dbReference type="PANTHER" id="PTHR45528">
    <property type="entry name" value="SENSOR HISTIDINE KINASE CPXA"/>
    <property type="match status" value="1"/>
</dbReference>
<evidence type="ECO:0000256" key="6">
    <source>
        <dbReference type="ARBA" id="ARBA00022679"/>
    </source>
</evidence>
<reference evidence="17 18" key="1">
    <citation type="submission" date="2018-08" db="EMBL/GenBank/DDBJ databases">
        <title>Murine metabolic-syndrome-specific gut microbial biobank.</title>
        <authorList>
            <person name="Liu C."/>
        </authorList>
    </citation>
    <scope>NUCLEOTIDE SEQUENCE [LARGE SCALE GENOMIC DNA]</scope>
    <source>
        <strain evidence="17 18">583</strain>
    </source>
</reference>
<dbReference type="SMART" id="SM00388">
    <property type="entry name" value="HisKA"/>
    <property type="match status" value="1"/>
</dbReference>
<evidence type="ECO:0000259" key="15">
    <source>
        <dbReference type="PROSITE" id="PS50109"/>
    </source>
</evidence>
<dbReference type="Pfam" id="PF02518">
    <property type="entry name" value="HATPase_c"/>
    <property type="match status" value="1"/>
</dbReference>
<dbReference type="AlphaFoldDB" id="A0A845R028"/>
<dbReference type="PRINTS" id="PR00344">
    <property type="entry name" value="BCTRLSENSOR"/>
</dbReference>
<evidence type="ECO:0000256" key="11">
    <source>
        <dbReference type="ARBA" id="ARBA00022989"/>
    </source>
</evidence>
<keyword evidence="7 14" id="KW-0812">Transmembrane</keyword>
<evidence type="ECO:0000256" key="1">
    <source>
        <dbReference type="ARBA" id="ARBA00000085"/>
    </source>
</evidence>
<dbReference type="Pfam" id="PF00672">
    <property type="entry name" value="HAMP"/>
    <property type="match status" value="1"/>
</dbReference>
<dbReference type="InterPro" id="IPR050398">
    <property type="entry name" value="HssS/ArlS-like"/>
</dbReference>
<evidence type="ECO:0000256" key="4">
    <source>
        <dbReference type="ARBA" id="ARBA00022475"/>
    </source>
</evidence>
<evidence type="ECO:0000256" key="13">
    <source>
        <dbReference type="ARBA" id="ARBA00023136"/>
    </source>
</evidence>
<dbReference type="InterPro" id="IPR036097">
    <property type="entry name" value="HisK_dim/P_sf"/>
</dbReference>
<evidence type="ECO:0000259" key="16">
    <source>
        <dbReference type="PROSITE" id="PS50885"/>
    </source>
</evidence>
<dbReference type="InterPro" id="IPR005467">
    <property type="entry name" value="His_kinase_dom"/>
</dbReference>
<dbReference type="EC" id="2.7.13.3" evidence="3"/>
<organism evidence="17 18">
    <name type="scientific">Senegalia massiliensis</name>
    <dbReference type="NCBI Taxonomy" id="1720316"/>
    <lineage>
        <taxon>Bacteria</taxon>
        <taxon>Bacillati</taxon>
        <taxon>Bacillota</taxon>
        <taxon>Clostridia</taxon>
        <taxon>Eubacteriales</taxon>
        <taxon>Clostridiaceae</taxon>
        <taxon>Senegalia</taxon>
    </lineage>
</organism>
<evidence type="ECO:0000256" key="5">
    <source>
        <dbReference type="ARBA" id="ARBA00022553"/>
    </source>
</evidence>
<keyword evidence="11 14" id="KW-1133">Transmembrane helix</keyword>
<evidence type="ECO:0000313" key="17">
    <source>
        <dbReference type="EMBL" id="NBI07780.1"/>
    </source>
</evidence>
<feature type="domain" description="HAMP" evidence="16">
    <location>
        <begin position="188"/>
        <end position="240"/>
    </location>
</feature>
<keyword evidence="13 14" id="KW-0472">Membrane</keyword>
<evidence type="ECO:0000313" key="18">
    <source>
        <dbReference type="Proteomes" id="UP000467132"/>
    </source>
</evidence>
<feature type="transmembrane region" description="Helical" evidence="14">
    <location>
        <begin position="160"/>
        <end position="186"/>
    </location>
</feature>
<accession>A0A845R028</accession>
<proteinExistence type="predicted"/>
<dbReference type="EMBL" id="QXXA01000015">
    <property type="protein sequence ID" value="NBI07780.1"/>
    <property type="molecule type" value="Genomic_DNA"/>
</dbReference>
<dbReference type="InterPro" id="IPR003594">
    <property type="entry name" value="HATPase_dom"/>
</dbReference>
<dbReference type="SUPFAM" id="SSF55874">
    <property type="entry name" value="ATPase domain of HSP90 chaperone/DNA topoisomerase II/histidine kinase"/>
    <property type="match status" value="1"/>
</dbReference>
<evidence type="ECO:0000256" key="3">
    <source>
        <dbReference type="ARBA" id="ARBA00012438"/>
    </source>
</evidence>
<sequence>MKSIKTRVVGAFILIIVITILIFEVLLIELLQSYYYKNTEEIVTNQIKISSDFYSRYFSNVSLKDNILDNVDVFWNQTESQVQILDLEGNVLMDSIGVIHKDKLSTSDVRKALSGDHATWIGKVNYDNHEVMAVSHPLISSNKQIGVIRFVTSLEKINKAIINISMVFIFIGLGVIIIAISVSYIISNTIVSPIKDVTKIAEQMAEGNFKVRGSNEYDDEIGKLNDTLNYMAEEITKKEQLKNEFISSISHELRTPLTSIKGWASTLNTDNNDNEEILKDGLIIIENETERLTKMVEELLDFSRFNSGKMILKIQETNFKDILNYIRINMMPRAQRANLFFNVDFKGENDKVYIDRDRIKQVLINVLDNAFRFTKPKGYVILISQIKDDVLTIEIKDNGCGINNQELPKVKEKFYKGKTNKSNTGLGLSISDEIIKMHNGQINIDSDLGQGTKVIIKIPISKKVIIDE</sequence>
<dbReference type="InterPro" id="IPR003660">
    <property type="entry name" value="HAMP_dom"/>
</dbReference>
<dbReference type="SMART" id="SM00304">
    <property type="entry name" value="HAMP"/>
    <property type="match status" value="1"/>
</dbReference>
<keyword evidence="8" id="KW-0547">Nucleotide-binding</keyword>
<dbReference type="GO" id="GO:0005886">
    <property type="term" value="C:plasma membrane"/>
    <property type="evidence" value="ECO:0007669"/>
    <property type="project" value="UniProtKB-SubCell"/>
</dbReference>
<dbReference type="OrthoDB" id="2359336at2"/>
<dbReference type="InterPro" id="IPR036890">
    <property type="entry name" value="HATPase_C_sf"/>
</dbReference>
<dbReference type="InterPro" id="IPR003661">
    <property type="entry name" value="HisK_dim/P_dom"/>
</dbReference>
<keyword evidence="12" id="KW-0902">Two-component regulatory system</keyword>
<gene>
    <name evidence="17" type="ORF">D3Z33_13040</name>
</gene>
<dbReference type="InterPro" id="IPR029151">
    <property type="entry name" value="Sensor-like_sf"/>
</dbReference>
<dbReference type="Proteomes" id="UP000467132">
    <property type="component" value="Unassembled WGS sequence"/>
</dbReference>
<dbReference type="SMART" id="SM00387">
    <property type="entry name" value="HATPase_c"/>
    <property type="match status" value="1"/>
</dbReference>
<comment type="subcellular location">
    <subcellularLocation>
        <location evidence="2">Cell membrane</location>
        <topology evidence="2">Multi-pass membrane protein</topology>
    </subcellularLocation>
</comment>
<dbReference type="SUPFAM" id="SSF158472">
    <property type="entry name" value="HAMP domain-like"/>
    <property type="match status" value="1"/>
</dbReference>
<protein>
    <recommendedName>
        <fullName evidence="3">histidine kinase</fullName>
        <ecNumber evidence="3">2.7.13.3</ecNumber>
    </recommendedName>
</protein>
<dbReference type="SUPFAM" id="SSF103190">
    <property type="entry name" value="Sensory domain-like"/>
    <property type="match status" value="1"/>
</dbReference>
<evidence type="ECO:0000256" key="14">
    <source>
        <dbReference type="SAM" id="Phobius"/>
    </source>
</evidence>
<dbReference type="PROSITE" id="PS50109">
    <property type="entry name" value="HIS_KIN"/>
    <property type="match status" value="1"/>
</dbReference>
<dbReference type="GO" id="GO:0005524">
    <property type="term" value="F:ATP binding"/>
    <property type="evidence" value="ECO:0007669"/>
    <property type="project" value="UniProtKB-KW"/>
</dbReference>
<evidence type="ECO:0000256" key="10">
    <source>
        <dbReference type="ARBA" id="ARBA00022840"/>
    </source>
</evidence>
<dbReference type="CDD" id="cd06225">
    <property type="entry name" value="HAMP"/>
    <property type="match status" value="1"/>
</dbReference>
<dbReference type="PROSITE" id="PS50885">
    <property type="entry name" value="HAMP"/>
    <property type="match status" value="1"/>
</dbReference>
<dbReference type="Gene3D" id="1.10.8.500">
    <property type="entry name" value="HAMP domain in histidine kinase"/>
    <property type="match status" value="1"/>
</dbReference>
<evidence type="ECO:0000256" key="2">
    <source>
        <dbReference type="ARBA" id="ARBA00004651"/>
    </source>
</evidence>
<comment type="caution">
    <text evidence="17">The sequence shown here is derived from an EMBL/GenBank/DDBJ whole genome shotgun (WGS) entry which is preliminary data.</text>
</comment>
<dbReference type="Gene3D" id="1.10.287.130">
    <property type="match status" value="1"/>
</dbReference>
<feature type="domain" description="Histidine kinase" evidence="15">
    <location>
        <begin position="248"/>
        <end position="462"/>
    </location>
</feature>
<evidence type="ECO:0000256" key="12">
    <source>
        <dbReference type="ARBA" id="ARBA00023012"/>
    </source>
</evidence>
<dbReference type="CDD" id="cd00082">
    <property type="entry name" value="HisKA"/>
    <property type="match status" value="1"/>
</dbReference>
<keyword evidence="18" id="KW-1185">Reference proteome</keyword>
<dbReference type="FunFam" id="1.10.287.130:FF:000001">
    <property type="entry name" value="Two-component sensor histidine kinase"/>
    <property type="match status" value="1"/>
</dbReference>
<evidence type="ECO:0000256" key="7">
    <source>
        <dbReference type="ARBA" id="ARBA00022692"/>
    </source>
</evidence>
<dbReference type="InterPro" id="IPR004358">
    <property type="entry name" value="Sig_transdc_His_kin-like_C"/>
</dbReference>
<dbReference type="CDD" id="cd00075">
    <property type="entry name" value="HATPase"/>
    <property type="match status" value="1"/>
</dbReference>
<keyword evidence="5" id="KW-0597">Phosphoprotein</keyword>
<dbReference type="PANTHER" id="PTHR45528:SF1">
    <property type="entry name" value="SENSOR HISTIDINE KINASE CPXA"/>
    <property type="match status" value="1"/>
</dbReference>
<keyword evidence="10" id="KW-0067">ATP-binding</keyword>